<evidence type="ECO:0000313" key="4">
    <source>
        <dbReference type="Proteomes" id="UP000028837"/>
    </source>
</evidence>
<keyword evidence="2" id="KW-1133">Transmembrane helix</keyword>
<protein>
    <submittedName>
        <fullName evidence="3">Putative transmembrane protein</fullName>
    </submittedName>
</protein>
<reference evidence="3 4" key="1">
    <citation type="submission" date="2014-02" db="EMBL/GenBank/DDBJ databases">
        <authorList>
            <person name="Sibley D."/>
            <person name="Venepally P."/>
            <person name="Karamycheva S."/>
            <person name="Hadjithomas M."/>
            <person name="Khan A."/>
            <person name="Brunk B."/>
            <person name="Roos D."/>
            <person name="Caler E."/>
            <person name="Lorenzi H."/>
        </authorList>
    </citation>
    <scope>NUCLEOTIDE SEQUENCE [LARGE SCALE GENOMIC DNA]</scope>
    <source>
        <strain evidence="3 4">GAB2-2007-GAL-DOM2</strain>
    </source>
</reference>
<evidence type="ECO:0000313" key="3">
    <source>
        <dbReference type="EMBL" id="KFG29669.1"/>
    </source>
</evidence>
<organism evidence="3 4">
    <name type="scientific">Toxoplasma gondii GAB2-2007-GAL-DOM2</name>
    <dbReference type="NCBI Taxonomy" id="1130820"/>
    <lineage>
        <taxon>Eukaryota</taxon>
        <taxon>Sar</taxon>
        <taxon>Alveolata</taxon>
        <taxon>Apicomplexa</taxon>
        <taxon>Conoidasida</taxon>
        <taxon>Coccidia</taxon>
        <taxon>Eucoccidiorida</taxon>
        <taxon>Eimeriorina</taxon>
        <taxon>Sarcocystidae</taxon>
        <taxon>Toxoplasma</taxon>
    </lineage>
</organism>
<accession>A0A086JC01</accession>
<evidence type="ECO:0000256" key="1">
    <source>
        <dbReference type="SAM" id="MobiDB-lite"/>
    </source>
</evidence>
<dbReference type="OrthoDB" id="330672at2759"/>
<dbReference type="AlphaFoldDB" id="A0A086JC01"/>
<dbReference type="VEuPathDB" id="ToxoDB:TGDOM2_210450"/>
<feature type="region of interest" description="Disordered" evidence="1">
    <location>
        <begin position="208"/>
        <end position="231"/>
    </location>
</feature>
<dbReference type="Proteomes" id="UP000028837">
    <property type="component" value="Unassembled WGS sequence"/>
</dbReference>
<name>A0A086JC01_TOXGO</name>
<comment type="caution">
    <text evidence="3">The sequence shown here is derived from an EMBL/GenBank/DDBJ whole genome shotgun (WGS) entry which is preliminary data.</text>
</comment>
<keyword evidence="2 3" id="KW-0812">Transmembrane</keyword>
<gene>
    <name evidence="3" type="ORF">TGDOM2_210450</name>
</gene>
<feature type="transmembrane region" description="Helical" evidence="2">
    <location>
        <begin position="79"/>
        <end position="99"/>
    </location>
</feature>
<proteinExistence type="predicted"/>
<keyword evidence="2" id="KW-0472">Membrane</keyword>
<feature type="compositionally biased region" description="Low complexity" evidence="1">
    <location>
        <begin position="212"/>
        <end position="224"/>
    </location>
</feature>
<evidence type="ECO:0000256" key="2">
    <source>
        <dbReference type="SAM" id="Phobius"/>
    </source>
</evidence>
<sequence>MAAPGTEQVTHPEVGESEPFADVAEKSLANEAFTTFLRRSSSRRRMHPKLEDLHTVVSPESLTSIRPRPFKPARSRVQILASVYALSAVMLAATFLLMLRLRQQPRQVELMRGRRLVREVRAAFAESSEVPAVQVMAQGAESLVQFYEDLKSGAPDKLTQVAVETYLNVALNARKIVIIEQKLTGIQREMTQLLAKANPALLTSLQLGTTPESEASSEQASQEAEGMDDPRDSLQYAQWKEHASKLLHELKGLYAQNAELYTCMATELSSEGFSSLEMYLQLQYALSVSAVDAMTCAQGLLRKTGYLPPFKGTEELARDVAKAAAERTKWSWATRLLKKSEPEGAVSVSNEVVFLAKTVDKLTMLQTRSAQVRKEEPLPGVLKSWWLVNLPTTLSQGTM</sequence>
<dbReference type="EMBL" id="AHZU02001705">
    <property type="protein sequence ID" value="KFG29669.1"/>
    <property type="molecule type" value="Genomic_DNA"/>
</dbReference>